<keyword evidence="8" id="KW-1185">Reference proteome</keyword>
<dbReference type="Pfam" id="PF00348">
    <property type="entry name" value="polyprenyl_synt"/>
    <property type="match status" value="1"/>
</dbReference>
<evidence type="ECO:0000256" key="6">
    <source>
        <dbReference type="RuleBase" id="RU004466"/>
    </source>
</evidence>
<comment type="similarity">
    <text evidence="2 6">Belongs to the FPP/GGPP synthase family.</text>
</comment>
<sequence>MVGTPQLTESSEIVRAPGLTLDPRHPLSRAFRQAISDALVALVDAQAGSLRAMGPELEPVLGMAHRAAAGGKRIRPAFCTWSYLAAGGAVADLPAVIRAAASLELLHVSALVHDDVMDSSDLRRGEPSVHRQFEILHEESGWLGAADGFGRSVAILLGDLLVMWSAQLIQRSGLSAEALARSLPLVEEMRTEVTCGQYLDVVAQVQPLRTGPEGGADIGRALDEASRVVEFKSARYTVRRPCQSGAAMAGAPTELIEALGAYGSPLGRAFQFRDDVLGVFGDPGVTGKPAGDDLREGKRTVLIAHALAGADARGRELLASRLGDPVLDESGIAELQAVIIASGALQEVEAMIGAGHRQAVRALADADLTPAGRTALTALADLAVHRDT</sequence>
<evidence type="ECO:0000256" key="5">
    <source>
        <dbReference type="ARBA" id="ARBA00022842"/>
    </source>
</evidence>
<keyword evidence="3 6" id="KW-0808">Transferase</keyword>
<keyword evidence="5" id="KW-0460">Magnesium</keyword>
<dbReference type="SFLD" id="SFLDS00005">
    <property type="entry name" value="Isoprenoid_Synthase_Type_I"/>
    <property type="match status" value="1"/>
</dbReference>
<organism evidence="7 8">
    <name type="scientific">Microlunatus ginsengisoli</name>
    <dbReference type="NCBI Taxonomy" id="363863"/>
    <lineage>
        <taxon>Bacteria</taxon>
        <taxon>Bacillati</taxon>
        <taxon>Actinomycetota</taxon>
        <taxon>Actinomycetes</taxon>
        <taxon>Propionibacteriales</taxon>
        <taxon>Propionibacteriaceae</taxon>
        <taxon>Microlunatus</taxon>
    </lineage>
</organism>
<dbReference type="PANTHER" id="PTHR12001">
    <property type="entry name" value="GERANYLGERANYL PYROPHOSPHATE SYNTHASE"/>
    <property type="match status" value="1"/>
</dbReference>
<dbReference type="PANTHER" id="PTHR12001:SF85">
    <property type="entry name" value="SHORT CHAIN ISOPRENYL DIPHOSPHATE SYNTHASE"/>
    <property type="match status" value="1"/>
</dbReference>
<gene>
    <name evidence="7" type="ORF">GCM10022236_33820</name>
</gene>
<evidence type="ECO:0000256" key="3">
    <source>
        <dbReference type="ARBA" id="ARBA00022679"/>
    </source>
</evidence>
<dbReference type="InterPro" id="IPR033749">
    <property type="entry name" value="Polyprenyl_synt_CS"/>
</dbReference>
<dbReference type="CDD" id="cd00685">
    <property type="entry name" value="Trans_IPPS_HT"/>
    <property type="match status" value="1"/>
</dbReference>
<dbReference type="EMBL" id="BAABAB010000022">
    <property type="protein sequence ID" value="GAA3628692.1"/>
    <property type="molecule type" value="Genomic_DNA"/>
</dbReference>
<evidence type="ECO:0000313" key="7">
    <source>
        <dbReference type="EMBL" id="GAA3628692.1"/>
    </source>
</evidence>
<evidence type="ECO:0000256" key="1">
    <source>
        <dbReference type="ARBA" id="ARBA00001946"/>
    </source>
</evidence>
<comment type="caution">
    <text evidence="7">The sequence shown here is derived from an EMBL/GenBank/DDBJ whole genome shotgun (WGS) entry which is preliminary data.</text>
</comment>
<evidence type="ECO:0000256" key="2">
    <source>
        <dbReference type="ARBA" id="ARBA00006706"/>
    </source>
</evidence>
<dbReference type="InterPro" id="IPR000092">
    <property type="entry name" value="Polyprenyl_synt"/>
</dbReference>
<name>A0ABP7ABD2_9ACTN</name>
<protein>
    <submittedName>
        <fullName evidence="7">Polyprenyl synthetase family protein</fullName>
    </submittedName>
</protein>
<dbReference type="Gene3D" id="1.10.600.10">
    <property type="entry name" value="Farnesyl Diphosphate Synthase"/>
    <property type="match status" value="1"/>
</dbReference>
<dbReference type="SUPFAM" id="SSF48576">
    <property type="entry name" value="Terpenoid synthases"/>
    <property type="match status" value="1"/>
</dbReference>
<comment type="cofactor">
    <cofactor evidence="1">
        <name>Mg(2+)</name>
        <dbReference type="ChEBI" id="CHEBI:18420"/>
    </cofactor>
</comment>
<evidence type="ECO:0000313" key="8">
    <source>
        <dbReference type="Proteomes" id="UP001501490"/>
    </source>
</evidence>
<dbReference type="Proteomes" id="UP001501490">
    <property type="component" value="Unassembled WGS sequence"/>
</dbReference>
<accession>A0ABP7ABD2</accession>
<dbReference type="InterPro" id="IPR008949">
    <property type="entry name" value="Isoprenoid_synthase_dom_sf"/>
</dbReference>
<evidence type="ECO:0000256" key="4">
    <source>
        <dbReference type="ARBA" id="ARBA00022723"/>
    </source>
</evidence>
<proteinExistence type="inferred from homology"/>
<reference evidence="8" key="1">
    <citation type="journal article" date="2019" name="Int. J. Syst. Evol. Microbiol.">
        <title>The Global Catalogue of Microorganisms (GCM) 10K type strain sequencing project: providing services to taxonomists for standard genome sequencing and annotation.</title>
        <authorList>
            <consortium name="The Broad Institute Genomics Platform"/>
            <consortium name="The Broad Institute Genome Sequencing Center for Infectious Disease"/>
            <person name="Wu L."/>
            <person name="Ma J."/>
        </authorList>
    </citation>
    <scope>NUCLEOTIDE SEQUENCE [LARGE SCALE GENOMIC DNA]</scope>
    <source>
        <strain evidence="8">JCM 16929</strain>
    </source>
</reference>
<dbReference type="SFLD" id="SFLDG01017">
    <property type="entry name" value="Polyprenyl_Transferase_Like"/>
    <property type="match status" value="1"/>
</dbReference>
<keyword evidence="4" id="KW-0479">Metal-binding</keyword>
<dbReference type="PROSITE" id="PS00723">
    <property type="entry name" value="POLYPRENYL_SYNTHASE_1"/>
    <property type="match status" value="1"/>
</dbReference>